<dbReference type="PANTHER" id="PTHR43394:SF1">
    <property type="entry name" value="ATP-BINDING CASSETTE SUB-FAMILY B MEMBER 10, MITOCHONDRIAL"/>
    <property type="match status" value="1"/>
</dbReference>
<reference evidence="10 11" key="1">
    <citation type="submission" date="2020-07" db="EMBL/GenBank/DDBJ databases">
        <title>Fungal Genomes of the International Space Station.</title>
        <authorList>
            <person name="Seuylemezian A."/>
            <person name="Singh N.K."/>
            <person name="Wood J."/>
            <person name="Venkateswaran K."/>
        </authorList>
    </citation>
    <scope>NUCLEOTIDE SEQUENCE [LARGE SCALE GENOMIC DNA]</scope>
    <source>
        <strain evidence="10 11">PL-B2</strain>
    </source>
</reference>
<feature type="transmembrane region" description="Helical" evidence="7">
    <location>
        <begin position="156"/>
        <end position="183"/>
    </location>
</feature>
<dbReference type="EMBL" id="JACWFH010000015">
    <property type="protein sequence ID" value="MBY0097781.1"/>
    <property type="molecule type" value="Genomic_DNA"/>
</dbReference>
<gene>
    <name evidence="10" type="ORF">H0185_13330</name>
</gene>
<dbReference type="PROSITE" id="PS50893">
    <property type="entry name" value="ABC_TRANSPORTER_2"/>
    <property type="match status" value="1"/>
</dbReference>
<dbReference type="PANTHER" id="PTHR43394">
    <property type="entry name" value="ATP-DEPENDENT PERMEASE MDL1, MITOCHONDRIAL"/>
    <property type="match status" value="1"/>
</dbReference>
<evidence type="ECO:0000256" key="2">
    <source>
        <dbReference type="ARBA" id="ARBA00022692"/>
    </source>
</evidence>
<proteinExistence type="predicted"/>
<dbReference type="PROSITE" id="PS00211">
    <property type="entry name" value="ABC_TRANSPORTER_1"/>
    <property type="match status" value="1"/>
</dbReference>
<keyword evidence="5 7" id="KW-1133">Transmembrane helix</keyword>
<comment type="subcellular location">
    <subcellularLocation>
        <location evidence="1">Cell membrane</location>
        <topology evidence="1">Multi-pass membrane protein</topology>
    </subcellularLocation>
</comment>
<dbReference type="InterPro" id="IPR027417">
    <property type="entry name" value="P-loop_NTPase"/>
</dbReference>
<protein>
    <submittedName>
        <fullName evidence="10">ABC transporter ATP-binding protein</fullName>
    </submittedName>
</protein>
<evidence type="ECO:0000259" key="8">
    <source>
        <dbReference type="PROSITE" id="PS50893"/>
    </source>
</evidence>
<dbReference type="InterPro" id="IPR017871">
    <property type="entry name" value="ABC_transporter-like_CS"/>
</dbReference>
<dbReference type="SUPFAM" id="SSF90123">
    <property type="entry name" value="ABC transporter transmembrane region"/>
    <property type="match status" value="1"/>
</dbReference>
<dbReference type="GO" id="GO:0005524">
    <property type="term" value="F:ATP binding"/>
    <property type="evidence" value="ECO:0007669"/>
    <property type="project" value="UniProtKB-KW"/>
</dbReference>
<dbReference type="Pfam" id="PF00005">
    <property type="entry name" value="ABC_tran"/>
    <property type="match status" value="1"/>
</dbReference>
<evidence type="ECO:0000256" key="6">
    <source>
        <dbReference type="ARBA" id="ARBA00023136"/>
    </source>
</evidence>
<dbReference type="Gene3D" id="1.20.1560.10">
    <property type="entry name" value="ABC transporter type 1, transmembrane domain"/>
    <property type="match status" value="1"/>
</dbReference>
<dbReference type="PROSITE" id="PS50929">
    <property type="entry name" value="ABC_TM1F"/>
    <property type="match status" value="1"/>
</dbReference>
<feature type="domain" description="ABC transmembrane type-1" evidence="9">
    <location>
        <begin position="33"/>
        <end position="313"/>
    </location>
</feature>
<evidence type="ECO:0000256" key="3">
    <source>
        <dbReference type="ARBA" id="ARBA00022741"/>
    </source>
</evidence>
<evidence type="ECO:0000259" key="9">
    <source>
        <dbReference type="PROSITE" id="PS50929"/>
    </source>
</evidence>
<keyword evidence="3" id="KW-0547">Nucleotide-binding</keyword>
<sequence>MSTKTVSSQPKSRDGRRVLNFLKPYKKWVIGDSIVIAISQVFSALIPTLALSWLIDTIIPGDNHQWLWGLMWLLILSGVLDLVMMVIDEYFCHQTAKTVTNWQKLRLFSHLQVLPFSFYHNNSSGELLARVSDDPDTLHNFLAWEGSTFMASVQGVLIYSLVLLWIHPYLMITSVVLGVLFYWASNYVGARTRAASADARAEASRYLERLRESVTGIHLSRVMGVSDSEVESVIRIRNSFVQHSIKELKARMQSVVVIASYNGFALGLVYFISTLLIWNDGLTSGQMLTAGGLVTIAANEMQRLLRNWLSVRRTGPALDRSDILLSHATADAETTAGKVGDRAAGHISLKDVTFAYPGKEETVLSGVSFDIRSGEKVALVGPSGSGKSTIVDLLFRLYDTKKGIIEVDGIAITEWDTAWLRSQMAIVTQDVQLRSGSLAENLRIGKQDATDEELLNALHASGLDDIIATLPEGLNTKVGERGSLLSGGQKQRLSLARAILKDAPILVLDEASSALDPITETKINEAVLKTGKKQTIIIVSHRLSTVLSADNIIVLENGKIVEIGSHGDLLKNETGVYTRLFGREAGIGERTIRHSEPQAIL</sequence>
<keyword evidence="4 10" id="KW-0067">ATP-binding</keyword>
<dbReference type="InterPro" id="IPR036640">
    <property type="entry name" value="ABC1_TM_sf"/>
</dbReference>
<dbReference type="InterPro" id="IPR011527">
    <property type="entry name" value="ABC1_TM_dom"/>
</dbReference>
<comment type="caution">
    <text evidence="10">The sequence shown here is derived from an EMBL/GenBank/DDBJ whole genome shotgun (WGS) entry which is preliminary data.</text>
</comment>
<dbReference type="RefSeq" id="WP_221874005.1">
    <property type="nucleotide sequence ID" value="NZ_JACWFH010000015.1"/>
</dbReference>
<name>A0ABS7K692_9BACI</name>
<keyword evidence="2 7" id="KW-0812">Transmembrane</keyword>
<evidence type="ECO:0000256" key="7">
    <source>
        <dbReference type="SAM" id="Phobius"/>
    </source>
</evidence>
<dbReference type="SMART" id="SM00382">
    <property type="entry name" value="AAA"/>
    <property type="match status" value="1"/>
</dbReference>
<dbReference type="InterPro" id="IPR003439">
    <property type="entry name" value="ABC_transporter-like_ATP-bd"/>
</dbReference>
<dbReference type="InterPro" id="IPR003593">
    <property type="entry name" value="AAA+_ATPase"/>
</dbReference>
<feature type="transmembrane region" description="Helical" evidence="7">
    <location>
        <begin position="67"/>
        <end position="87"/>
    </location>
</feature>
<feature type="transmembrane region" description="Helical" evidence="7">
    <location>
        <begin position="255"/>
        <end position="278"/>
    </location>
</feature>
<dbReference type="Gene3D" id="3.40.50.300">
    <property type="entry name" value="P-loop containing nucleotide triphosphate hydrolases"/>
    <property type="match status" value="1"/>
</dbReference>
<evidence type="ECO:0000256" key="5">
    <source>
        <dbReference type="ARBA" id="ARBA00022989"/>
    </source>
</evidence>
<dbReference type="Proteomes" id="UP000769780">
    <property type="component" value="Unassembled WGS sequence"/>
</dbReference>
<keyword evidence="11" id="KW-1185">Reference proteome</keyword>
<accession>A0ABS7K692</accession>
<dbReference type="SUPFAM" id="SSF52540">
    <property type="entry name" value="P-loop containing nucleoside triphosphate hydrolases"/>
    <property type="match status" value="1"/>
</dbReference>
<evidence type="ECO:0000256" key="1">
    <source>
        <dbReference type="ARBA" id="ARBA00004651"/>
    </source>
</evidence>
<evidence type="ECO:0000256" key="4">
    <source>
        <dbReference type="ARBA" id="ARBA00022840"/>
    </source>
</evidence>
<dbReference type="InterPro" id="IPR039421">
    <property type="entry name" value="Type_1_exporter"/>
</dbReference>
<keyword evidence="6 7" id="KW-0472">Membrane</keyword>
<evidence type="ECO:0000313" key="11">
    <source>
        <dbReference type="Proteomes" id="UP000769780"/>
    </source>
</evidence>
<organism evidence="10 11">
    <name type="scientific">Mesobacillus maritimus</name>
    <dbReference type="NCBI Taxonomy" id="1643336"/>
    <lineage>
        <taxon>Bacteria</taxon>
        <taxon>Bacillati</taxon>
        <taxon>Bacillota</taxon>
        <taxon>Bacilli</taxon>
        <taxon>Bacillales</taxon>
        <taxon>Bacillaceae</taxon>
        <taxon>Mesobacillus</taxon>
    </lineage>
</organism>
<feature type="transmembrane region" description="Helical" evidence="7">
    <location>
        <begin position="34"/>
        <end position="55"/>
    </location>
</feature>
<dbReference type="Pfam" id="PF00664">
    <property type="entry name" value="ABC_membrane"/>
    <property type="match status" value="1"/>
</dbReference>
<dbReference type="CDD" id="cd07346">
    <property type="entry name" value="ABC_6TM_exporters"/>
    <property type="match status" value="1"/>
</dbReference>
<evidence type="ECO:0000313" key="10">
    <source>
        <dbReference type="EMBL" id="MBY0097781.1"/>
    </source>
</evidence>
<feature type="domain" description="ABC transporter" evidence="8">
    <location>
        <begin position="347"/>
        <end position="582"/>
    </location>
</feature>